<evidence type="ECO:0000313" key="10">
    <source>
        <dbReference type="Proteomes" id="UP000250235"/>
    </source>
</evidence>
<keyword evidence="3 5" id="KW-0697">Rotamase</keyword>
<evidence type="ECO:0000256" key="1">
    <source>
        <dbReference type="ARBA" id="ARBA00000971"/>
    </source>
</evidence>
<evidence type="ECO:0000259" key="8">
    <source>
        <dbReference type="PROSITE" id="PS50059"/>
    </source>
</evidence>
<feature type="transmembrane region" description="Helical" evidence="7">
    <location>
        <begin position="481"/>
        <end position="502"/>
    </location>
</feature>
<evidence type="ECO:0000256" key="7">
    <source>
        <dbReference type="SAM" id="Phobius"/>
    </source>
</evidence>
<evidence type="ECO:0000256" key="6">
    <source>
        <dbReference type="SAM" id="MobiDB-lite"/>
    </source>
</evidence>
<dbReference type="Proteomes" id="UP000250235">
    <property type="component" value="Unassembled WGS sequence"/>
</dbReference>
<dbReference type="InterPro" id="IPR046357">
    <property type="entry name" value="PPIase_dom_sf"/>
</dbReference>
<keyword evidence="7" id="KW-1133">Transmembrane helix</keyword>
<dbReference type="Gene3D" id="3.10.50.40">
    <property type="match status" value="1"/>
</dbReference>
<evidence type="ECO:0000256" key="5">
    <source>
        <dbReference type="PROSITE-ProRule" id="PRU00277"/>
    </source>
</evidence>
<dbReference type="Pfam" id="PF17800">
    <property type="entry name" value="NPL"/>
    <property type="match status" value="1"/>
</dbReference>
<dbReference type="EC" id="5.2.1.8" evidence="2 5"/>
<dbReference type="GO" id="GO:0003755">
    <property type="term" value="F:peptidyl-prolyl cis-trans isomerase activity"/>
    <property type="evidence" value="ECO:0007669"/>
    <property type="project" value="UniProtKB-KW"/>
</dbReference>
<keyword evidence="10" id="KW-1185">Reference proteome</keyword>
<dbReference type="PANTHER" id="PTHR43811">
    <property type="entry name" value="FKBP-TYPE PEPTIDYL-PROLYL CIS-TRANS ISOMERASE FKPA"/>
    <property type="match status" value="1"/>
</dbReference>
<dbReference type="OrthoDB" id="1902587at2759"/>
<protein>
    <recommendedName>
        <fullName evidence="2 5">peptidylprolyl isomerase</fullName>
        <ecNumber evidence="2 5">5.2.1.8</ecNumber>
    </recommendedName>
</protein>
<organism evidence="9 10">
    <name type="scientific">Dorcoceras hygrometricum</name>
    <dbReference type="NCBI Taxonomy" id="472368"/>
    <lineage>
        <taxon>Eukaryota</taxon>
        <taxon>Viridiplantae</taxon>
        <taxon>Streptophyta</taxon>
        <taxon>Embryophyta</taxon>
        <taxon>Tracheophyta</taxon>
        <taxon>Spermatophyta</taxon>
        <taxon>Magnoliopsida</taxon>
        <taxon>eudicotyledons</taxon>
        <taxon>Gunneridae</taxon>
        <taxon>Pentapetalae</taxon>
        <taxon>asterids</taxon>
        <taxon>lamiids</taxon>
        <taxon>Lamiales</taxon>
        <taxon>Gesneriaceae</taxon>
        <taxon>Didymocarpoideae</taxon>
        <taxon>Trichosporeae</taxon>
        <taxon>Loxocarpinae</taxon>
        <taxon>Dorcoceras</taxon>
    </lineage>
</organism>
<dbReference type="PANTHER" id="PTHR43811:SF19">
    <property type="entry name" value="39 KDA FK506-BINDING NUCLEAR PROTEIN"/>
    <property type="match status" value="1"/>
</dbReference>
<dbReference type="AlphaFoldDB" id="A0A2Z7CPT9"/>
<feature type="compositionally biased region" description="Basic residues" evidence="6">
    <location>
        <begin position="347"/>
        <end position="359"/>
    </location>
</feature>
<dbReference type="InterPro" id="IPR001179">
    <property type="entry name" value="PPIase_FKBP_dom"/>
</dbReference>
<dbReference type="PROSITE" id="PS50059">
    <property type="entry name" value="FKBP_PPIASE"/>
    <property type="match status" value="1"/>
</dbReference>
<accession>A0A2Z7CPT9</accession>
<feature type="region of interest" description="Disordered" evidence="6">
    <location>
        <begin position="250"/>
        <end position="373"/>
    </location>
</feature>
<feature type="compositionally biased region" description="Basic and acidic residues" evidence="6">
    <location>
        <begin position="303"/>
        <end position="321"/>
    </location>
</feature>
<dbReference type="InterPro" id="IPR041232">
    <property type="entry name" value="NPL"/>
</dbReference>
<keyword evidence="4 5" id="KW-0413">Isomerase</keyword>
<sequence>MTFRVVRTNQYNQDLGLIHLTNGNHLESPNEGSSIDHQATLGTGSSAKRSIVQCKVGDKNPIYLCSLLPEKMETCALNLEFKEDDEVTFSVNGPHSVHLSGFFYIGDEDQDDIRNGYGSDLYEENIVESDYEDEDDSIGYDFFDDKEDNDLIDDDLGMFPPSPIPNSGVKIEEILDDKEITNETCLSNQGRKKKIQADIPISNGNSNHQIVAKAESVVPVLESEDEDGFPAILACVNKSDFSTASISGKTCERTDDKTKRKKETDEVASGKRLKRKSGSLGQDREVDGDSIEPFGSSVQLDKIVPENDAKKKKVSEKEGSGKESGVLNSNVGEKLPEGEIGNDLRPNKKKKKEKKKKKQGKEGESTVKADQTLTNEKGSIMEKEENIEIKSSHVRTFSNGLVIEEVAMGKPDGRRASPGEKVSVHYVGKLKNGKIFDSNIGRAPFKFRLGIGQVIKGWDIGVNGMRIGDKRRLTIPPAMGYVIYLFIFISDLIFILNECLIAHSYIDQAISRTVSNQIKALKMAEKE</sequence>
<gene>
    <name evidence="9" type="ORF">F511_09966</name>
</gene>
<proteinExistence type="predicted"/>
<evidence type="ECO:0000256" key="2">
    <source>
        <dbReference type="ARBA" id="ARBA00013194"/>
    </source>
</evidence>
<dbReference type="Gene3D" id="2.60.120.340">
    <property type="entry name" value="Nucleoplasmin core domain"/>
    <property type="match status" value="1"/>
</dbReference>
<keyword evidence="7" id="KW-0472">Membrane</keyword>
<feature type="compositionally biased region" description="Basic and acidic residues" evidence="6">
    <location>
        <begin position="250"/>
        <end position="269"/>
    </location>
</feature>
<dbReference type="Pfam" id="PF00254">
    <property type="entry name" value="FKBP_C"/>
    <property type="match status" value="1"/>
</dbReference>
<reference evidence="9 10" key="1">
    <citation type="journal article" date="2015" name="Proc. Natl. Acad. Sci. U.S.A.">
        <title>The resurrection genome of Boea hygrometrica: A blueprint for survival of dehydration.</title>
        <authorList>
            <person name="Xiao L."/>
            <person name="Yang G."/>
            <person name="Zhang L."/>
            <person name="Yang X."/>
            <person name="Zhao S."/>
            <person name="Ji Z."/>
            <person name="Zhou Q."/>
            <person name="Hu M."/>
            <person name="Wang Y."/>
            <person name="Chen M."/>
            <person name="Xu Y."/>
            <person name="Jin H."/>
            <person name="Xiao X."/>
            <person name="Hu G."/>
            <person name="Bao F."/>
            <person name="Hu Y."/>
            <person name="Wan P."/>
            <person name="Li L."/>
            <person name="Deng X."/>
            <person name="Kuang T."/>
            <person name="Xiang C."/>
            <person name="Zhu J.K."/>
            <person name="Oliver M.J."/>
            <person name="He Y."/>
        </authorList>
    </citation>
    <scope>NUCLEOTIDE SEQUENCE [LARGE SCALE GENOMIC DNA]</scope>
    <source>
        <strain evidence="10">cv. XS01</strain>
    </source>
</reference>
<feature type="domain" description="PPIase FKBP-type" evidence="8">
    <location>
        <begin position="419"/>
        <end position="481"/>
    </location>
</feature>
<keyword evidence="7" id="KW-0812">Transmembrane</keyword>
<comment type="catalytic activity">
    <reaction evidence="1 5">
        <text>[protein]-peptidylproline (omega=180) = [protein]-peptidylproline (omega=0)</text>
        <dbReference type="Rhea" id="RHEA:16237"/>
        <dbReference type="Rhea" id="RHEA-COMP:10747"/>
        <dbReference type="Rhea" id="RHEA-COMP:10748"/>
        <dbReference type="ChEBI" id="CHEBI:83833"/>
        <dbReference type="ChEBI" id="CHEBI:83834"/>
        <dbReference type="EC" id="5.2.1.8"/>
    </reaction>
</comment>
<dbReference type="SUPFAM" id="SSF54534">
    <property type="entry name" value="FKBP-like"/>
    <property type="match status" value="1"/>
</dbReference>
<name>A0A2Z7CPT9_9LAMI</name>
<evidence type="ECO:0000313" key="9">
    <source>
        <dbReference type="EMBL" id="KZV46739.1"/>
    </source>
</evidence>
<dbReference type="EMBL" id="KQ995393">
    <property type="protein sequence ID" value="KZV46739.1"/>
    <property type="molecule type" value="Genomic_DNA"/>
</dbReference>
<evidence type="ECO:0000256" key="4">
    <source>
        <dbReference type="ARBA" id="ARBA00023235"/>
    </source>
</evidence>
<evidence type="ECO:0000256" key="3">
    <source>
        <dbReference type="ARBA" id="ARBA00023110"/>
    </source>
</evidence>